<dbReference type="Pfam" id="PF23559">
    <property type="entry name" value="WHD_DRP"/>
    <property type="match status" value="1"/>
</dbReference>
<dbReference type="InterPro" id="IPR041118">
    <property type="entry name" value="Rx_N"/>
</dbReference>
<dbReference type="Pfam" id="PF18052">
    <property type="entry name" value="Rx_N"/>
    <property type="match status" value="1"/>
</dbReference>
<dbReference type="AlphaFoldDB" id="A0A7I8KSR9"/>
<dbReference type="Gene3D" id="3.40.50.300">
    <property type="entry name" value="P-loop containing nucleotide triphosphate hydrolases"/>
    <property type="match status" value="1"/>
</dbReference>
<dbReference type="FunFam" id="1.10.10.10:FF:000322">
    <property type="entry name" value="Probable disease resistance protein At1g63360"/>
    <property type="match status" value="1"/>
</dbReference>
<dbReference type="Pfam" id="PF23598">
    <property type="entry name" value="LRR_14"/>
    <property type="match status" value="1"/>
</dbReference>
<dbReference type="PANTHER" id="PTHR36766">
    <property type="entry name" value="PLANT BROAD-SPECTRUM MILDEW RESISTANCE PROTEIN RPW8"/>
    <property type="match status" value="1"/>
</dbReference>
<dbReference type="SUPFAM" id="SSF52047">
    <property type="entry name" value="RNI-like"/>
    <property type="match status" value="1"/>
</dbReference>
<evidence type="ECO:0000259" key="9">
    <source>
        <dbReference type="Pfam" id="PF23559"/>
    </source>
</evidence>
<keyword evidence="6" id="KW-0067">ATP-binding</keyword>
<dbReference type="Gene3D" id="1.10.10.10">
    <property type="entry name" value="Winged helix-like DNA-binding domain superfamily/Winged helix DNA-binding domain"/>
    <property type="match status" value="1"/>
</dbReference>
<gene>
    <name evidence="11" type="ORF">SI8410_07010675</name>
</gene>
<dbReference type="Pfam" id="PF00931">
    <property type="entry name" value="NB-ARC"/>
    <property type="match status" value="1"/>
</dbReference>
<keyword evidence="4" id="KW-0547">Nucleotide-binding</keyword>
<reference evidence="11" key="1">
    <citation type="submission" date="2020-02" db="EMBL/GenBank/DDBJ databases">
        <authorList>
            <person name="Scholz U."/>
            <person name="Mascher M."/>
            <person name="Fiebig A."/>
        </authorList>
    </citation>
    <scope>NUCLEOTIDE SEQUENCE</scope>
</reference>
<feature type="domain" description="NB-ARC" evidence="7">
    <location>
        <begin position="178"/>
        <end position="332"/>
    </location>
</feature>
<accession>A0A7I8KSR9</accession>
<dbReference type="PRINTS" id="PR00364">
    <property type="entry name" value="DISEASERSIST"/>
</dbReference>
<dbReference type="GO" id="GO:0005524">
    <property type="term" value="F:ATP binding"/>
    <property type="evidence" value="ECO:0007669"/>
    <property type="project" value="UniProtKB-KW"/>
</dbReference>
<dbReference type="PANTHER" id="PTHR36766:SF70">
    <property type="entry name" value="DISEASE RESISTANCE PROTEIN RGA4"/>
    <property type="match status" value="1"/>
</dbReference>
<evidence type="ECO:0000256" key="2">
    <source>
        <dbReference type="ARBA" id="ARBA00022614"/>
    </source>
</evidence>
<protein>
    <submittedName>
        <fullName evidence="11">Uncharacterized protein</fullName>
    </submittedName>
</protein>
<dbReference type="SUPFAM" id="SSF52540">
    <property type="entry name" value="P-loop containing nucleoside triphosphate hydrolases"/>
    <property type="match status" value="1"/>
</dbReference>
<evidence type="ECO:0000313" key="12">
    <source>
        <dbReference type="Proteomes" id="UP000663760"/>
    </source>
</evidence>
<dbReference type="InterPro" id="IPR042197">
    <property type="entry name" value="Apaf_helical"/>
</dbReference>
<sequence>MAAPLLSLVSLFLEKLNSLKYKEVMPCGLQSALEELEEKIKEIRHFVPDAETQAFGSEYARLWLKALKEAVYDADDVLDDYAIAGGMVSVQPETLSSTSMVRPRFSSPLSRTSQIEFEHEMGMRIKSINSRLQKISKEKAELHLTPTDDHFSTTGSSFQTSSLVNLEIANSVVELQCKKLLKLIAITGIGGIGKTTLAKVTFNDQFIAANFHMKIWVCVSKYFNQIKILKEVIEHAGGDPRDGDCKEQLAQILSSLIKDKKFFLVLDDVWTTEVWDELLRGALQGAAVGSMVLIMTRLESVARQVGASHLHPSMRMTGFEGFYLLCKMVFRDGEEQQWGAMQDVGVKIAKRCKGIPLAIKMIGGVLRCKGKNVREWEEILEDQVWSTSIFPEDEENVLKALYLSYRDLPSSIKQCFLYLSLFPEDYAFARPSVVQYWAAEGFLKPEGTLTMEQIGDKFFDELTGRGLLHPELSAIEGALCKMHDIVRSLCQYLAEGECLFGGMPRLKGRSGKLRRLSMVDCDFPIDLHLLKREQRLRKLLICRNPYGGMVLRQDVIEALGYLRVLDISEEQPHFITKLRHLRYLNVSGTPIGALPDSIGDMKSLEFLLLMNCENVTSLPDGITQLRNLRCLRMNERTNIDQMPRESADCISEFFMARLDQWLCPACKHWAELANSSVSPHPSSSTSSSTAIVGTTAVLFPKLESFTLIEMPNLETWSWKTNIMAFPSLKTLYLEDCPKLRCIPDGSWRRLNHIFIFNCPSILEVGSLPAPEILIVRDDSSEDLSPWLEHVCIDPRDEVSFLLLKVRLSLLRRMLQQREADRNDQDGGWNVVKQFPRGHVAATDDETLFFCYLKDQSFFNTNVQVA</sequence>
<dbReference type="EMBL" id="LR746270">
    <property type="protein sequence ID" value="CAA7400005.1"/>
    <property type="molecule type" value="Genomic_DNA"/>
</dbReference>
<keyword evidence="5" id="KW-0611">Plant defense</keyword>
<comment type="similarity">
    <text evidence="1">Belongs to the disease resistance NB-LRR family.</text>
</comment>
<dbReference type="InterPro" id="IPR036388">
    <property type="entry name" value="WH-like_DNA-bd_sf"/>
</dbReference>
<organism evidence="11 12">
    <name type="scientific">Spirodela intermedia</name>
    <name type="common">Intermediate duckweed</name>
    <dbReference type="NCBI Taxonomy" id="51605"/>
    <lineage>
        <taxon>Eukaryota</taxon>
        <taxon>Viridiplantae</taxon>
        <taxon>Streptophyta</taxon>
        <taxon>Embryophyta</taxon>
        <taxon>Tracheophyta</taxon>
        <taxon>Spermatophyta</taxon>
        <taxon>Magnoliopsida</taxon>
        <taxon>Liliopsida</taxon>
        <taxon>Araceae</taxon>
        <taxon>Lemnoideae</taxon>
        <taxon>Spirodela</taxon>
    </lineage>
</organism>
<evidence type="ECO:0000256" key="3">
    <source>
        <dbReference type="ARBA" id="ARBA00022737"/>
    </source>
</evidence>
<evidence type="ECO:0000313" key="11">
    <source>
        <dbReference type="EMBL" id="CAA7400005.1"/>
    </source>
</evidence>
<evidence type="ECO:0000259" key="8">
    <source>
        <dbReference type="Pfam" id="PF18052"/>
    </source>
</evidence>
<evidence type="ECO:0000256" key="4">
    <source>
        <dbReference type="ARBA" id="ARBA00022741"/>
    </source>
</evidence>
<keyword evidence="12" id="KW-1185">Reference proteome</keyword>
<dbReference type="InterPro" id="IPR032675">
    <property type="entry name" value="LRR_dom_sf"/>
</dbReference>
<name>A0A7I8KSR9_SPIIN</name>
<dbReference type="GO" id="GO:0042742">
    <property type="term" value="P:defense response to bacterium"/>
    <property type="evidence" value="ECO:0007669"/>
    <property type="project" value="UniProtKB-ARBA"/>
</dbReference>
<proteinExistence type="inferred from homology"/>
<dbReference type="Gene3D" id="1.20.5.4130">
    <property type="match status" value="1"/>
</dbReference>
<dbReference type="InterPro" id="IPR058922">
    <property type="entry name" value="WHD_DRP"/>
</dbReference>
<evidence type="ECO:0000256" key="1">
    <source>
        <dbReference type="ARBA" id="ARBA00008894"/>
    </source>
</evidence>
<dbReference type="InterPro" id="IPR055414">
    <property type="entry name" value="LRR_R13L4/SHOC2-like"/>
</dbReference>
<feature type="domain" description="Disease resistance R13L4/SHOC-2-like LRR" evidence="10">
    <location>
        <begin position="559"/>
        <end position="640"/>
    </location>
</feature>
<feature type="domain" description="Disease resistance protein winged helix" evidence="9">
    <location>
        <begin position="421"/>
        <end position="489"/>
    </location>
</feature>
<keyword evidence="3" id="KW-0677">Repeat</keyword>
<evidence type="ECO:0000256" key="5">
    <source>
        <dbReference type="ARBA" id="ARBA00022821"/>
    </source>
</evidence>
<keyword evidence="2" id="KW-0433">Leucine-rich repeat</keyword>
<evidence type="ECO:0000256" key="6">
    <source>
        <dbReference type="ARBA" id="ARBA00022840"/>
    </source>
</evidence>
<dbReference type="Gene3D" id="3.80.10.10">
    <property type="entry name" value="Ribonuclease Inhibitor"/>
    <property type="match status" value="1"/>
</dbReference>
<dbReference type="InterPro" id="IPR027417">
    <property type="entry name" value="P-loop_NTPase"/>
</dbReference>
<dbReference type="InterPro" id="IPR002182">
    <property type="entry name" value="NB-ARC"/>
</dbReference>
<dbReference type="Gene3D" id="1.10.8.430">
    <property type="entry name" value="Helical domain of apoptotic protease-activating factors"/>
    <property type="match status" value="1"/>
</dbReference>
<feature type="domain" description="Disease resistance N-terminal" evidence="8">
    <location>
        <begin position="9"/>
        <end position="84"/>
    </location>
</feature>
<dbReference type="GO" id="GO:0002758">
    <property type="term" value="P:innate immune response-activating signaling pathway"/>
    <property type="evidence" value="ECO:0007669"/>
    <property type="project" value="UniProtKB-ARBA"/>
</dbReference>
<dbReference type="GO" id="GO:0009626">
    <property type="term" value="P:plant-type hypersensitive response"/>
    <property type="evidence" value="ECO:0007669"/>
    <property type="project" value="UniProtKB-ARBA"/>
</dbReference>
<dbReference type="Proteomes" id="UP000663760">
    <property type="component" value="Chromosome 7"/>
</dbReference>
<evidence type="ECO:0000259" key="7">
    <source>
        <dbReference type="Pfam" id="PF00931"/>
    </source>
</evidence>
<dbReference type="OrthoDB" id="1050628at2759"/>
<evidence type="ECO:0000259" key="10">
    <source>
        <dbReference type="Pfam" id="PF23598"/>
    </source>
</evidence>
<dbReference type="GO" id="GO:0043531">
    <property type="term" value="F:ADP binding"/>
    <property type="evidence" value="ECO:0007669"/>
    <property type="project" value="InterPro"/>
</dbReference>